<protein>
    <submittedName>
        <fullName evidence="3">3'-5' exonuclease</fullName>
    </submittedName>
</protein>
<dbReference type="Gene3D" id="3.30.420.10">
    <property type="entry name" value="Ribonuclease H-like superfamily/Ribonuclease H"/>
    <property type="match status" value="1"/>
</dbReference>
<keyword evidence="4" id="KW-1185">Reference proteome</keyword>
<keyword evidence="1 3" id="KW-0269">Exonuclease</keyword>
<dbReference type="FunFam" id="3.30.420.10:FF:000045">
    <property type="entry name" value="3'-5' exonuclease DinG"/>
    <property type="match status" value="1"/>
</dbReference>
<dbReference type="GO" id="GO:0005829">
    <property type="term" value="C:cytosol"/>
    <property type="evidence" value="ECO:0007669"/>
    <property type="project" value="TreeGrafter"/>
</dbReference>
<dbReference type="PANTHER" id="PTHR30231:SF42">
    <property type="entry name" value="EXONUCLEASE"/>
    <property type="match status" value="1"/>
</dbReference>
<proteinExistence type="predicted"/>
<dbReference type="PANTHER" id="PTHR30231">
    <property type="entry name" value="DNA POLYMERASE III SUBUNIT EPSILON"/>
    <property type="match status" value="1"/>
</dbReference>
<name>A0A7X2NU64_9FIRM</name>
<keyword evidence="1 3" id="KW-0540">Nuclease</keyword>
<dbReference type="InterPro" id="IPR036397">
    <property type="entry name" value="RNaseH_sf"/>
</dbReference>
<dbReference type="SMART" id="SM00479">
    <property type="entry name" value="EXOIII"/>
    <property type="match status" value="1"/>
</dbReference>
<reference evidence="3 4" key="1">
    <citation type="submission" date="2019-08" db="EMBL/GenBank/DDBJ databases">
        <title>In-depth cultivation of the pig gut microbiome towards novel bacterial diversity and tailored functional studies.</title>
        <authorList>
            <person name="Wylensek D."/>
            <person name="Hitch T.C.A."/>
            <person name="Clavel T."/>
        </authorList>
    </citation>
    <scope>NUCLEOTIDE SEQUENCE [LARGE SCALE GENOMIC DNA]</scope>
    <source>
        <strain evidence="3 4">Oil+RF-744-GAM-WT-6</strain>
    </source>
</reference>
<dbReference type="AlphaFoldDB" id="A0A7X2NU64"/>
<feature type="domain" description="Exonuclease" evidence="2">
    <location>
        <begin position="2"/>
        <end position="168"/>
    </location>
</feature>
<evidence type="ECO:0000259" key="2">
    <source>
        <dbReference type="SMART" id="SM00479"/>
    </source>
</evidence>
<evidence type="ECO:0000313" key="4">
    <source>
        <dbReference type="Proteomes" id="UP000461880"/>
    </source>
</evidence>
<dbReference type="Pfam" id="PF00929">
    <property type="entry name" value="RNase_T"/>
    <property type="match status" value="1"/>
</dbReference>
<dbReference type="InterPro" id="IPR013520">
    <property type="entry name" value="Ribonucl_H"/>
</dbReference>
<dbReference type="PROSITE" id="PS51257">
    <property type="entry name" value="PROKAR_LIPOPROTEIN"/>
    <property type="match status" value="1"/>
</dbReference>
<dbReference type="CDD" id="cd06130">
    <property type="entry name" value="DNA_pol_III_epsilon_like"/>
    <property type="match status" value="1"/>
</dbReference>
<dbReference type="InterPro" id="IPR012337">
    <property type="entry name" value="RNaseH-like_sf"/>
</dbReference>
<sequence>MRITAIDFETANYSPASVCAVGVSCMEDGELTDEYYTLIRPADNVSRFAPGNIRIHGIHPEDVEDAPGFHETYDKLLPLLSDSLVCAHNARFDMGCLKAACRNVGLPLPRFSWFDTVALSRKLYPSLPHHRLNDMCDYLDVDLNHHNAASDAYGCLMIVVHAMEDTGIYDIEELLHQTGIPIYPLR</sequence>
<dbReference type="EMBL" id="VUMN01000025">
    <property type="protein sequence ID" value="MSS59198.1"/>
    <property type="molecule type" value="Genomic_DNA"/>
</dbReference>
<comment type="caution">
    <text evidence="3">The sequence shown here is derived from an EMBL/GenBank/DDBJ whole genome shotgun (WGS) entry which is preliminary data.</text>
</comment>
<dbReference type="SUPFAM" id="SSF53098">
    <property type="entry name" value="Ribonuclease H-like"/>
    <property type="match status" value="1"/>
</dbReference>
<dbReference type="Proteomes" id="UP000461880">
    <property type="component" value="Unassembled WGS sequence"/>
</dbReference>
<evidence type="ECO:0000256" key="1">
    <source>
        <dbReference type="ARBA" id="ARBA00022839"/>
    </source>
</evidence>
<organism evidence="3 4">
    <name type="scientific">Stecheria intestinalis</name>
    <dbReference type="NCBI Taxonomy" id="2606630"/>
    <lineage>
        <taxon>Bacteria</taxon>
        <taxon>Bacillati</taxon>
        <taxon>Bacillota</taxon>
        <taxon>Erysipelotrichia</taxon>
        <taxon>Erysipelotrichales</taxon>
        <taxon>Erysipelotrichaceae</taxon>
        <taxon>Stecheria</taxon>
    </lineage>
</organism>
<evidence type="ECO:0000313" key="3">
    <source>
        <dbReference type="EMBL" id="MSS59198.1"/>
    </source>
</evidence>
<accession>A0A7X2NU64</accession>
<dbReference type="RefSeq" id="WP_154505364.1">
    <property type="nucleotide sequence ID" value="NZ_JAQXPC010000099.1"/>
</dbReference>
<dbReference type="GO" id="GO:0008408">
    <property type="term" value="F:3'-5' exonuclease activity"/>
    <property type="evidence" value="ECO:0007669"/>
    <property type="project" value="TreeGrafter"/>
</dbReference>
<dbReference type="GO" id="GO:0003676">
    <property type="term" value="F:nucleic acid binding"/>
    <property type="evidence" value="ECO:0007669"/>
    <property type="project" value="InterPro"/>
</dbReference>
<gene>
    <name evidence="3" type="ORF">FYJ51_09855</name>
</gene>
<keyword evidence="1 3" id="KW-0378">Hydrolase</keyword>